<dbReference type="InterPro" id="IPR032675">
    <property type="entry name" value="LRR_dom_sf"/>
</dbReference>
<name>A0AAD7G1J3_9AGAR</name>
<reference evidence="2" key="1">
    <citation type="submission" date="2023-03" db="EMBL/GenBank/DDBJ databases">
        <title>Massive genome expansion in bonnet fungi (Mycena s.s.) driven by repeated elements and novel gene families across ecological guilds.</title>
        <authorList>
            <consortium name="Lawrence Berkeley National Laboratory"/>
            <person name="Harder C.B."/>
            <person name="Miyauchi S."/>
            <person name="Viragh M."/>
            <person name="Kuo A."/>
            <person name="Thoen E."/>
            <person name="Andreopoulos B."/>
            <person name="Lu D."/>
            <person name="Skrede I."/>
            <person name="Drula E."/>
            <person name="Henrissat B."/>
            <person name="Morin E."/>
            <person name="Kohler A."/>
            <person name="Barry K."/>
            <person name="LaButti K."/>
            <person name="Morin E."/>
            <person name="Salamov A."/>
            <person name="Lipzen A."/>
            <person name="Mereny Z."/>
            <person name="Hegedus B."/>
            <person name="Baldrian P."/>
            <person name="Stursova M."/>
            <person name="Weitz H."/>
            <person name="Taylor A."/>
            <person name="Grigoriev I.V."/>
            <person name="Nagy L.G."/>
            <person name="Martin F."/>
            <person name="Kauserud H."/>
        </authorList>
    </citation>
    <scope>NUCLEOTIDE SEQUENCE</scope>
    <source>
        <strain evidence="2">9284</strain>
    </source>
</reference>
<dbReference type="AlphaFoldDB" id="A0AAD7G1J3"/>
<accession>A0AAD7G1J3</accession>
<protein>
    <recommendedName>
        <fullName evidence="4">F-box domain-containing protein</fullName>
    </recommendedName>
</protein>
<dbReference type="SUPFAM" id="SSF52047">
    <property type="entry name" value="RNI-like"/>
    <property type="match status" value="1"/>
</dbReference>
<evidence type="ECO:0008006" key="4">
    <source>
        <dbReference type="Google" id="ProtNLM"/>
    </source>
</evidence>
<sequence length="444" mass="49879">MSTQAQSTTQELETRLAEISLDIERQKEVQEGLERNKKLVQRQLNALRDPVARLPLELSSEIFLQCLSQWHNPRPGAHSAPMLFLNICTAWTNIAVSLPALWDTIVIHLPCATGFEEGLDRWLRRAGGRSLHISLHGTIEPDVAACIWRYAASMKSLDIISFENEDVPVDGDIHHWQLLGGTMPQESLPRLQKLRIRGAYEDAICSWTPVLQLLQLSPNLVDLRLENMTFGDADDLDEDLVLPNLRQLKYTGYGLDGGLEGNTLCWLSAPSLESITVSPSIFEDTEPDAISSFLERSSPPLRELKMSRLSGPQDFTWLETCLTLSPIAGLNHFDVATPLPRVLDRFLTILEQPPSSALPALQTVILRRVHLDPDYFPAHYWNRLARALTSRRSQLRTVRVILSDEEWPLSQEIRGQFAGLLEDGMQVYIGAEGFGGKNLLLPQS</sequence>
<keyword evidence="3" id="KW-1185">Reference proteome</keyword>
<gene>
    <name evidence="2" type="ORF">FB45DRAFT_886138</name>
</gene>
<comment type="caution">
    <text evidence="2">The sequence shown here is derived from an EMBL/GenBank/DDBJ whole genome shotgun (WGS) entry which is preliminary data.</text>
</comment>
<evidence type="ECO:0000313" key="2">
    <source>
        <dbReference type="EMBL" id="KAJ7649842.1"/>
    </source>
</evidence>
<dbReference type="Proteomes" id="UP001221142">
    <property type="component" value="Unassembled WGS sequence"/>
</dbReference>
<dbReference type="Gene3D" id="3.80.10.10">
    <property type="entry name" value="Ribonuclease Inhibitor"/>
    <property type="match status" value="1"/>
</dbReference>
<keyword evidence="1" id="KW-0175">Coiled coil</keyword>
<feature type="coiled-coil region" evidence="1">
    <location>
        <begin position="9"/>
        <end position="43"/>
    </location>
</feature>
<proteinExistence type="predicted"/>
<evidence type="ECO:0000256" key="1">
    <source>
        <dbReference type="SAM" id="Coils"/>
    </source>
</evidence>
<evidence type="ECO:0000313" key="3">
    <source>
        <dbReference type="Proteomes" id="UP001221142"/>
    </source>
</evidence>
<dbReference type="EMBL" id="JARKIF010000001">
    <property type="protein sequence ID" value="KAJ7649842.1"/>
    <property type="molecule type" value="Genomic_DNA"/>
</dbReference>
<organism evidence="2 3">
    <name type="scientific">Roridomyces roridus</name>
    <dbReference type="NCBI Taxonomy" id="1738132"/>
    <lineage>
        <taxon>Eukaryota</taxon>
        <taxon>Fungi</taxon>
        <taxon>Dikarya</taxon>
        <taxon>Basidiomycota</taxon>
        <taxon>Agaricomycotina</taxon>
        <taxon>Agaricomycetes</taxon>
        <taxon>Agaricomycetidae</taxon>
        <taxon>Agaricales</taxon>
        <taxon>Marasmiineae</taxon>
        <taxon>Mycenaceae</taxon>
        <taxon>Roridomyces</taxon>
    </lineage>
</organism>